<dbReference type="AlphaFoldDB" id="A0A218WNN7"/>
<evidence type="ECO:0000256" key="1">
    <source>
        <dbReference type="SAM" id="MobiDB-lite"/>
    </source>
</evidence>
<feature type="compositionally biased region" description="Basic and acidic residues" evidence="1">
    <location>
        <begin position="1"/>
        <end position="15"/>
    </location>
</feature>
<evidence type="ECO:0000313" key="3">
    <source>
        <dbReference type="Proteomes" id="UP000197138"/>
    </source>
</evidence>
<reference evidence="3" key="1">
    <citation type="journal article" date="2017" name="Plant J.">
        <title>The pomegranate (Punica granatum L.) genome and the genomics of punicalagin biosynthesis.</title>
        <authorList>
            <person name="Qin G."/>
            <person name="Xu C."/>
            <person name="Ming R."/>
            <person name="Tang H."/>
            <person name="Guyot R."/>
            <person name="Kramer E.M."/>
            <person name="Hu Y."/>
            <person name="Yi X."/>
            <person name="Qi Y."/>
            <person name="Xu X."/>
            <person name="Gao Z."/>
            <person name="Pan H."/>
            <person name="Jian J."/>
            <person name="Tian Y."/>
            <person name="Yue Z."/>
            <person name="Xu Y."/>
        </authorList>
    </citation>
    <scope>NUCLEOTIDE SEQUENCE [LARGE SCALE GENOMIC DNA]</scope>
    <source>
        <strain evidence="3">cv. Dabenzi</strain>
    </source>
</reference>
<evidence type="ECO:0000313" key="2">
    <source>
        <dbReference type="EMBL" id="OWM74099.1"/>
    </source>
</evidence>
<name>A0A218WNN7_PUNGR</name>
<protein>
    <submittedName>
        <fullName evidence="2">Uncharacterized protein</fullName>
    </submittedName>
</protein>
<accession>A0A218WNN7</accession>
<gene>
    <name evidence="2" type="ORF">CDL15_Pgr008410</name>
</gene>
<organism evidence="2 3">
    <name type="scientific">Punica granatum</name>
    <name type="common">Pomegranate</name>
    <dbReference type="NCBI Taxonomy" id="22663"/>
    <lineage>
        <taxon>Eukaryota</taxon>
        <taxon>Viridiplantae</taxon>
        <taxon>Streptophyta</taxon>
        <taxon>Embryophyta</taxon>
        <taxon>Tracheophyta</taxon>
        <taxon>Spermatophyta</taxon>
        <taxon>Magnoliopsida</taxon>
        <taxon>eudicotyledons</taxon>
        <taxon>Gunneridae</taxon>
        <taxon>Pentapetalae</taxon>
        <taxon>rosids</taxon>
        <taxon>malvids</taxon>
        <taxon>Myrtales</taxon>
        <taxon>Lythraceae</taxon>
        <taxon>Punica</taxon>
    </lineage>
</organism>
<dbReference type="EMBL" id="MTKT01003794">
    <property type="protein sequence ID" value="OWM74099.1"/>
    <property type="molecule type" value="Genomic_DNA"/>
</dbReference>
<feature type="region of interest" description="Disordered" evidence="1">
    <location>
        <begin position="1"/>
        <end position="20"/>
    </location>
</feature>
<comment type="caution">
    <text evidence="2">The sequence shown here is derived from an EMBL/GenBank/DDBJ whole genome shotgun (WGS) entry which is preliminary data.</text>
</comment>
<sequence>MARGVDALREGEWRRPRAVGPPVPVADCHVTVSLLGAGEDGLRLFGGRRTTWHRLFRRGFSASDGPMDLVGEGHVPLP</sequence>
<dbReference type="Proteomes" id="UP000197138">
    <property type="component" value="Unassembled WGS sequence"/>
</dbReference>
<proteinExistence type="predicted"/>